<name>A0A1I7TCW8_9PELO</name>
<protein>
    <submittedName>
        <fullName evidence="2">Phosphatidylinositol-4-phosphate 5-kinase</fullName>
    </submittedName>
</protein>
<reference evidence="2" key="1">
    <citation type="submission" date="2016-11" db="UniProtKB">
        <authorList>
            <consortium name="WormBaseParasite"/>
        </authorList>
    </citation>
    <scope>IDENTIFICATION</scope>
</reference>
<organism evidence="1 2">
    <name type="scientific">Caenorhabditis tropicalis</name>
    <dbReference type="NCBI Taxonomy" id="1561998"/>
    <lineage>
        <taxon>Eukaryota</taxon>
        <taxon>Metazoa</taxon>
        <taxon>Ecdysozoa</taxon>
        <taxon>Nematoda</taxon>
        <taxon>Chromadorea</taxon>
        <taxon>Rhabditida</taxon>
        <taxon>Rhabditina</taxon>
        <taxon>Rhabditomorpha</taxon>
        <taxon>Rhabditoidea</taxon>
        <taxon>Rhabditidae</taxon>
        <taxon>Peloderinae</taxon>
        <taxon>Caenorhabditis</taxon>
    </lineage>
</organism>
<keyword evidence="1" id="KW-1185">Reference proteome</keyword>
<dbReference type="Proteomes" id="UP000095282">
    <property type="component" value="Unplaced"/>
</dbReference>
<evidence type="ECO:0000313" key="2">
    <source>
        <dbReference type="WBParaSite" id="Csp11.Scaffold582.g4679.t1"/>
    </source>
</evidence>
<sequence length="84" mass="9448">MNEEGWVGARIKDINSSIPILIHTRARILPVGRQPLPLSDSDYLTASKAMRTNGRLGGPFVFFSLFDVHFHRRTPRTVRATCAI</sequence>
<dbReference type="WBParaSite" id="Csp11.Scaffold582.g4679.t1">
    <property type="protein sequence ID" value="Csp11.Scaffold582.g4679.t1"/>
    <property type="gene ID" value="Csp11.Scaffold582.g4679"/>
</dbReference>
<accession>A0A1I7TCW8</accession>
<proteinExistence type="predicted"/>
<evidence type="ECO:0000313" key="1">
    <source>
        <dbReference type="Proteomes" id="UP000095282"/>
    </source>
</evidence>
<dbReference type="AlphaFoldDB" id="A0A1I7TCW8"/>